<feature type="compositionally biased region" description="Polar residues" evidence="1">
    <location>
        <begin position="44"/>
        <end position="55"/>
    </location>
</feature>
<dbReference type="PANTHER" id="PTHR10003">
    <property type="entry name" value="SUPEROXIDE DISMUTASE CU-ZN -RELATED"/>
    <property type="match status" value="1"/>
</dbReference>
<name>A0A7R9LSW3_9ACAR</name>
<dbReference type="PRINTS" id="PR00068">
    <property type="entry name" value="CUZNDISMTASE"/>
</dbReference>
<feature type="non-terminal residue" evidence="3">
    <location>
        <position position="348"/>
    </location>
</feature>
<evidence type="ECO:0000313" key="4">
    <source>
        <dbReference type="Proteomes" id="UP000759131"/>
    </source>
</evidence>
<dbReference type="SUPFAM" id="SSF49329">
    <property type="entry name" value="Cu,Zn superoxide dismutase-like"/>
    <property type="match status" value="1"/>
</dbReference>
<dbReference type="InterPro" id="IPR036423">
    <property type="entry name" value="SOD-like_Cu/Zn_dom_sf"/>
</dbReference>
<dbReference type="InterPro" id="IPR001424">
    <property type="entry name" value="SOD_Cu_Zn_dom"/>
</dbReference>
<dbReference type="Pfam" id="PF00080">
    <property type="entry name" value="Sod_Cu"/>
    <property type="match status" value="1"/>
</dbReference>
<reference evidence="3" key="1">
    <citation type="submission" date="2020-11" db="EMBL/GenBank/DDBJ databases">
        <authorList>
            <person name="Tran Van P."/>
        </authorList>
    </citation>
    <scope>NUCLEOTIDE SEQUENCE</scope>
</reference>
<dbReference type="AlphaFoldDB" id="A0A7R9LSW3"/>
<feature type="region of interest" description="Disordered" evidence="1">
    <location>
        <begin position="1"/>
        <end position="116"/>
    </location>
</feature>
<evidence type="ECO:0000259" key="2">
    <source>
        <dbReference type="Pfam" id="PF00080"/>
    </source>
</evidence>
<gene>
    <name evidence="3" type="ORF">OSB1V03_LOCUS20835</name>
</gene>
<dbReference type="InterPro" id="IPR024134">
    <property type="entry name" value="SOD_Cu/Zn_/chaperone"/>
</dbReference>
<protein>
    <recommendedName>
        <fullName evidence="2">Superoxide dismutase copper/zinc binding domain-containing protein</fullName>
    </recommendedName>
</protein>
<feature type="domain" description="Superoxide dismutase copper/zinc binding" evidence="2">
    <location>
        <begin position="208"/>
        <end position="343"/>
    </location>
</feature>
<dbReference type="Gene3D" id="2.60.40.200">
    <property type="entry name" value="Superoxide dismutase, copper/zinc binding domain"/>
    <property type="match status" value="1"/>
</dbReference>
<keyword evidence="4" id="KW-1185">Reference proteome</keyword>
<sequence>SIYGYKGPANHHNPRPNGPTYRGQTPYQNAPNRPPQPQPYGGNHNQPQTGNNQHYRPQGNGNGQTPYPHGNNHNTQSYHGVDAPIYNGNHELPIYNNNGPQTPHGPNGPIHNAQHYGNDQYSQPTPVDYSKYVQPHSYNEVSQYMSPERYNEYSNMLYTAYNLPPVQYNTPQPNYTAPQGYQQSNRDNKFIVAVVVIDGSLATPPTPVRGTLFISQIYVKIVLVSGVITHLVPNYKYGLAIHQFGDLTNGCYSIGGHYNPGNNTHGNLNHPQSHAGDLGNIVSDVSGVAFVNKIVRNKFSIEDSNPIAGRSIGLCKNADDLGQGGTYSSIMHGSCGEYIGCGSVGYAN</sequence>
<dbReference type="EMBL" id="OC890593">
    <property type="protein sequence ID" value="CAD7646143.1"/>
    <property type="molecule type" value="Genomic_DNA"/>
</dbReference>
<evidence type="ECO:0000256" key="1">
    <source>
        <dbReference type="SAM" id="MobiDB-lite"/>
    </source>
</evidence>
<accession>A0A7R9LSW3</accession>
<organism evidence="3">
    <name type="scientific">Medioppia subpectinata</name>
    <dbReference type="NCBI Taxonomy" id="1979941"/>
    <lineage>
        <taxon>Eukaryota</taxon>
        <taxon>Metazoa</taxon>
        <taxon>Ecdysozoa</taxon>
        <taxon>Arthropoda</taxon>
        <taxon>Chelicerata</taxon>
        <taxon>Arachnida</taxon>
        <taxon>Acari</taxon>
        <taxon>Acariformes</taxon>
        <taxon>Sarcoptiformes</taxon>
        <taxon>Oribatida</taxon>
        <taxon>Brachypylina</taxon>
        <taxon>Oppioidea</taxon>
        <taxon>Oppiidae</taxon>
        <taxon>Medioppia</taxon>
    </lineage>
</organism>
<dbReference type="EMBL" id="CAJPIZ010036018">
    <property type="protein sequence ID" value="CAG2120889.1"/>
    <property type="molecule type" value="Genomic_DNA"/>
</dbReference>
<dbReference type="OrthoDB" id="2015551at2759"/>
<proteinExistence type="predicted"/>
<dbReference type="Proteomes" id="UP000759131">
    <property type="component" value="Unassembled WGS sequence"/>
</dbReference>
<evidence type="ECO:0000313" key="3">
    <source>
        <dbReference type="EMBL" id="CAD7646143.1"/>
    </source>
</evidence>
<feature type="non-terminal residue" evidence="3">
    <location>
        <position position="1"/>
    </location>
</feature>
<dbReference type="GO" id="GO:0005507">
    <property type="term" value="F:copper ion binding"/>
    <property type="evidence" value="ECO:0007669"/>
    <property type="project" value="InterPro"/>
</dbReference>
<dbReference type="GO" id="GO:0006801">
    <property type="term" value="P:superoxide metabolic process"/>
    <property type="evidence" value="ECO:0007669"/>
    <property type="project" value="InterPro"/>
</dbReference>